<protein>
    <submittedName>
        <fullName evidence="1">NAP family protein</fullName>
    </submittedName>
</protein>
<dbReference type="KEGG" id="vnx:VNE69_04211"/>
<dbReference type="SUPFAM" id="SSF143113">
    <property type="entry name" value="NAP-like"/>
    <property type="match status" value="1"/>
</dbReference>
<proteinExistence type="predicted"/>
<reference evidence="1" key="1">
    <citation type="journal article" date="2024" name="BMC Genomics">
        <title>Functional annotation of a divergent genome using sequence and structure-based similarity.</title>
        <authorList>
            <person name="Svedberg D."/>
            <person name="Winiger R.R."/>
            <person name="Berg A."/>
            <person name="Sharma H."/>
            <person name="Tellgren-Roth C."/>
            <person name="Debrunner-Vossbrinck B.A."/>
            <person name="Vossbrinck C.R."/>
            <person name="Barandun J."/>
        </authorList>
    </citation>
    <scope>NUCLEOTIDE SEQUENCE</scope>
    <source>
        <strain evidence="1">Illinois isolate</strain>
    </source>
</reference>
<organism evidence="1 2">
    <name type="scientific">Vairimorpha necatrix</name>
    <dbReference type="NCBI Taxonomy" id="6039"/>
    <lineage>
        <taxon>Eukaryota</taxon>
        <taxon>Fungi</taxon>
        <taxon>Fungi incertae sedis</taxon>
        <taxon>Microsporidia</taxon>
        <taxon>Nosematidae</taxon>
        <taxon>Vairimorpha</taxon>
    </lineage>
</organism>
<gene>
    <name evidence="1" type="ORF">VNE69_04211</name>
</gene>
<accession>A0AAX4JBP1</accession>
<sequence>MVDLNNNNMNNDNNNESKNILEDIQHELEIKDRLHQKKEFDLALEGYNNIKSLLSRRDDLLLSTNSFSSFWSRAFDKFDVSLKILPRKDKKLDLSWLKSFKVEFRDNYKSVVRMELFPNEYVKNEILEKELGVYENEVERSKVEWKGEERSLIFQFFDSDESEFEMFDFLYEIYKNGIFYYLLEDE</sequence>
<dbReference type="Proteomes" id="UP001334084">
    <property type="component" value="Chromosome 4"/>
</dbReference>
<evidence type="ECO:0000313" key="1">
    <source>
        <dbReference type="EMBL" id="WUR03390.1"/>
    </source>
</evidence>
<evidence type="ECO:0000313" key="2">
    <source>
        <dbReference type="Proteomes" id="UP001334084"/>
    </source>
</evidence>
<dbReference type="GeneID" id="90541201"/>
<dbReference type="AlphaFoldDB" id="A0AAX4JBP1"/>
<keyword evidence="2" id="KW-1185">Reference proteome</keyword>
<dbReference type="RefSeq" id="XP_065329535.1">
    <property type="nucleotide sequence ID" value="XM_065473463.1"/>
</dbReference>
<dbReference type="InterPro" id="IPR037231">
    <property type="entry name" value="NAP-like_sf"/>
</dbReference>
<name>A0AAX4JBP1_9MICR</name>
<dbReference type="EMBL" id="CP142729">
    <property type="protein sequence ID" value="WUR03390.1"/>
    <property type="molecule type" value="Genomic_DNA"/>
</dbReference>